<evidence type="ECO:0000256" key="2">
    <source>
        <dbReference type="ARBA" id="ARBA00022898"/>
    </source>
</evidence>
<dbReference type="InterPro" id="IPR001926">
    <property type="entry name" value="TrpB-like_PALP"/>
</dbReference>
<dbReference type="PANTHER" id="PTHR48078">
    <property type="entry name" value="THREONINE DEHYDRATASE, MITOCHONDRIAL-RELATED"/>
    <property type="match status" value="1"/>
</dbReference>
<dbReference type="GO" id="GO:0009097">
    <property type="term" value="P:isoleucine biosynthetic process"/>
    <property type="evidence" value="ECO:0007669"/>
    <property type="project" value="TreeGrafter"/>
</dbReference>
<dbReference type="RefSeq" id="WP_121311338.1">
    <property type="nucleotide sequence ID" value="NZ_SNVI01000008.1"/>
</dbReference>
<evidence type="ECO:0000313" key="6">
    <source>
        <dbReference type="EMBL" id="TFE36567.1"/>
    </source>
</evidence>
<feature type="domain" description="Tryptophan synthase beta chain-like PALP" evidence="5">
    <location>
        <begin position="86"/>
        <end position="382"/>
    </location>
</feature>
<sequence>MNPQTNPLMDARLDIIRNPHLQGFRSLDGKSSYAIGDWFEGDPASRREGCPTSLAATYSQLPASLPAIVGPMLTYGDWLPYKNFPSLGEGGTPLVALANLAKVLDVGSVLLKREAANPTGSHKDRMTPLVVARAIDVGARGLVCASSGNAAVSLAAYSAAAGVPCVVITTPSITDAYRHFLDRADAEIIVVSSPRERWDLMAKMVPDGWYPVTNYAIPAVGSNPWGVQGYKTVAYELWQQAGPLDAIVVPCSRGDLLWGIAEGYSDLQRSGLVTRSPALYAVEPFPRLSLVLTGRASVTSEFAGTTGQFSLGGDTVTDQAVRAVRNSRGIAVCVSDSAAIDAQKLAARHGVDLELGSAATLSAVATLREKGLLDEKSMLAVLGTAASPREPADALPPLQVHSRDEGRQPFAG</sequence>
<comment type="cofactor">
    <cofactor evidence="1">
        <name>pyridoxal 5'-phosphate</name>
        <dbReference type="ChEBI" id="CHEBI:597326"/>
    </cofactor>
</comment>
<dbReference type="GO" id="GO:0006565">
    <property type="term" value="P:L-serine catabolic process"/>
    <property type="evidence" value="ECO:0007669"/>
    <property type="project" value="TreeGrafter"/>
</dbReference>
<reference evidence="6 7" key="1">
    <citation type="submission" date="2019-03" db="EMBL/GenBank/DDBJ databases">
        <title>Complete Genome Sequence of Paraburkholderia dipogonis ICMP 19430T, a Nitrogen-fixing Symbiont of the South African Invasive Legume Dipogon lignosus in New Zealand.</title>
        <authorList>
            <person name="De Meyer S.E."/>
        </authorList>
    </citation>
    <scope>NUCLEOTIDE SEQUENCE [LARGE SCALE GENOMIC DNA]</scope>
    <source>
        <strain evidence="6 7">ICMP 19430</strain>
    </source>
</reference>
<name>A0A4Y8MGJ3_9BURK</name>
<evidence type="ECO:0000256" key="1">
    <source>
        <dbReference type="ARBA" id="ARBA00001933"/>
    </source>
</evidence>
<dbReference type="SUPFAM" id="SSF53686">
    <property type="entry name" value="Tryptophan synthase beta subunit-like PLP-dependent enzymes"/>
    <property type="match status" value="1"/>
</dbReference>
<gene>
    <name evidence="6" type="ORF">E2553_43360</name>
</gene>
<dbReference type="Pfam" id="PF00291">
    <property type="entry name" value="PALP"/>
    <property type="match status" value="1"/>
</dbReference>
<dbReference type="GO" id="GO:0004794">
    <property type="term" value="F:threonine deaminase activity"/>
    <property type="evidence" value="ECO:0007669"/>
    <property type="project" value="TreeGrafter"/>
</dbReference>
<keyword evidence="3" id="KW-0456">Lyase</keyword>
<evidence type="ECO:0000313" key="7">
    <source>
        <dbReference type="Proteomes" id="UP000297385"/>
    </source>
</evidence>
<evidence type="ECO:0000259" key="5">
    <source>
        <dbReference type="Pfam" id="PF00291"/>
    </source>
</evidence>
<dbReference type="EMBL" id="SNVI01000008">
    <property type="protein sequence ID" value="TFE36567.1"/>
    <property type="molecule type" value="Genomic_DNA"/>
</dbReference>
<dbReference type="PANTHER" id="PTHR48078:SF6">
    <property type="entry name" value="L-THREONINE DEHYDRATASE CATABOLIC TDCB"/>
    <property type="match status" value="1"/>
</dbReference>
<feature type="compositionally biased region" description="Basic and acidic residues" evidence="4">
    <location>
        <begin position="401"/>
        <end position="412"/>
    </location>
</feature>
<dbReference type="AlphaFoldDB" id="A0A4Y8MGJ3"/>
<evidence type="ECO:0000256" key="3">
    <source>
        <dbReference type="ARBA" id="ARBA00023239"/>
    </source>
</evidence>
<dbReference type="GO" id="GO:0006567">
    <property type="term" value="P:L-threonine catabolic process"/>
    <property type="evidence" value="ECO:0007669"/>
    <property type="project" value="TreeGrafter"/>
</dbReference>
<feature type="region of interest" description="Disordered" evidence="4">
    <location>
        <begin position="384"/>
        <end position="412"/>
    </location>
</feature>
<dbReference type="InterPro" id="IPR036052">
    <property type="entry name" value="TrpB-like_PALP_sf"/>
</dbReference>
<accession>A0A4Y8MGJ3</accession>
<protein>
    <submittedName>
        <fullName evidence="6">Pyridoxal-phosphate dependent enzyme</fullName>
    </submittedName>
</protein>
<proteinExistence type="predicted"/>
<evidence type="ECO:0000256" key="4">
    <source>
        <dbReference type="SAM" id="MobiDB-lite"/>
    </source>
</evidence>
<dbReference type="Proteomes" id="UP000297385">
    <property type="component" value="Unassembled WGS sequence"/>
</dbReference>
<dbReference type="InterPro" id="IPR050147">
    <property type="entry name" value="Ser/Thr_Dehydratase"/>
</dbReference>
<keyword evidence="2" id="KW-0663">Pyridoxal phosphate</keyword>
<organism evidence="6 7">
    <name type="scientific">Paraburkholderia dipogonis</name>
    <dbReference type="NCBI Taxonomy" id="1211383"/>
    <lineage>
        <taxon>Bacteria</taxon>
        <taxon>Pseudomonadati</taxon>
        <taxon>Pseudomonadota</taxon>
        <taxon>Betaproteobacteria</taxon>
        <taxon>Burkholderiales</taxon>
        <taxon>Burkholderiaceae</taxon>
        <taxon>Paraburkholderia</taxon>
    </lineage>
</organism>
<comment type="caution">
    <text evidence="6">The sequence shown here is derived from an EMBL/GenBank/DDBJ whole genome shotgun (WGS) entry which is preliminary data.</text>
</comment>
<dbReference type="Gene3D" id="3.40.50.1100">
    <property type="match status" value="2"/>
</dbReference>
<dbReference type="GO" id="GO:0003941">
    <property type="term" value="F:L-serine ammonia-lyase activity"/>
    <property type="evidence" value="ECO:0007669"/>
    <property type="project" value="TreeGrafter"/>
</dbReference>